<dbReference type="InterPro" id="IPR000219">
    <property type="entry name" value="DH_dom"/>
</dbReference>
<feature type="repeat" description="ANK" evidence="3">
    <location>
        <begin position="848"/>
        <end position="880"/>
    </location>
</feature>
<dbReference type="PROSITE" id="PS50010">
    <property type="entry name" value="DH_2"/>
    <property type="match status" value="1"/>
</dbReference>
<dbReference type="PROSITE" id="PS50297">
    <property type="entry name" value="ANK_REP_REGION"/>
    <property type="match status" value="2"/>
</dbReference>
<dbReference type="InterPro" id="IPR002110">
    <property type="entry name" value="Ankyrin_rpt"/>
</dbReference>
<feature type="domain" description="DH" evidence="5">
    <location>
        <begin position="905"/>
        <end position="1075"/>
    </location>
</feature>
<dbReference type="Proteomes" id="UP001470230">
    <property type="component" value="Unassembled WGS sequence"/>
</dbReference>
<evidence type="ECO:0000256" key="3">
    <source>
        <dbReference type="PROSITE-ProRule" id="PRU00023"/>
    </source>
</evidence>
<dbReference type="SUPFAM" id="SSF48065">
    <property type="entry name" value="DBL homology domain (DH-domain)"/>
    <property type="match status" value="1"/>
</dbReference>
<sequence length="1356" mass="153906">MTEARHSTVLEMCLTAIGNNGQQLNNQLRSIYLPSFGLDFFLDDQKRTILHVLAENLQFEHWEVLLKGFVYIDGTDIRQQTALHIAVKSRNLRAVHHLILNCASPIVEDDHGKNPIQYACENDFSVGLVEILQNYAARQYISNNSVTIGKLCIESKSKSCFELIVANIPPSRINAVDDNNFALIHYICQSTVPEDADYLQILIKYHADINLKTLNSQGKTDKTPIELATIPEIAEILFSMNASYNKKNVSELISSLIQRSSQWQQTGRCFYNSELHKAVLESNMNYIKSYKGKVDIISSSGITPLILALKNKNDDIVEELLAKGADPMLMREPMQYSAYHYAALHGQLSALNSFFIRKPPDFSVLDYKQRSIITCCVVNGQLEALNFILARKPQIDSSIISIMESLNRLDENTAISITEALFKEGFPLNVAMESGKTLLRAAYDDQKFSFLKLILNYVKKVRTSAENSDSRQAKDDRAMVAYLLETDQPCFINAVVNEMPVDIIQAFLEAGFNPKLYSRGRPLIHETACHFKSEIRNLFLQGHDELVDARDSVRNTFLHRAASLNNEVSINDGLSYKISPNDPNNDGETPLHFLMMSRLRTTNGNATNSSGNNANNNLFNNSNGTTSSDKLGKGNINEYNLSNYSNHFINEDSMKLKHVKYSTFAGRLEIHEDDGKFAMEEEANFEKNLDILLKAGADPTIKNNKGQNIFHICAINNNEIAVNVLLKVLPEETINKIIQERDNDNKTPLEIASKERNDSTKCARALSNVVQMPIFDSPLTVKNVEYLVNNGYSLNIYNKEGIPLLTAAILMFSEKETEKDSVLLVKTILDNNANPSIEDRNKTDPYGKYLTPLHHAIMVGSFEISSLLVEKGASFIVSPACYPFADEWKQEEIRPLLKKPEARAGSIEELYNTHKNAAIGFTALLRVFDRTDRILDNSKVEHYVYDITFMRRLLRNFVDRIGYIFFNLKPSSELGNFLLYFKDAYVPLLGVSVEYEDTKEIIANDNMFSDFLSQGTGIGSQTVSDILIVPTQVFTWYTSLIDATIKNTPADHPDCQPLQAAKNKFSFLGSSVTENQRIANSQKKLQSLKFVVTINDQTTQFTYNDILYYHGSFELKSFKRPCGPFEVEEKDDPYAQSNEWGIKTLKRRIGAFEIFSYYSYGSSIESFINKNKIAIYLFKNSILFGVQKTADKFKLKFSCKPYEVHWDFGKEYGNDSMMVYTPFGSMFLKCLPTNGSNEDLTFVRKEWINNVGNIFKYQDEDEEISSRNFEYCYISWVGEESKSILSRHFLNDQCKTKTEAKDKFKQQLINSGIVIKHKTDPVTGEQIPMINYQFQTLQRSEGQESDIISDIDISID</sequence>
<feature type="region of interest" description="Disordered" evidence="4">
    <location>
        <begin position="602"/>
        <end position="631"/>
    </location>
</feature>
<protein>
    <recommendedName>
        <fullName evidence="5">DH domain-containing protein</fullName>
    </recommendedName>
</protein>
<dbReference type="SMART" id="SM00248">
    <property type="entry name" value="ANK"/>
    <property type="match status" value="11"/>
</dbReference>
<dbReference type="SUPFAM" id="SSF48403">
    <property type="entry name" value="Ankyrin repeat"/>
    <property type="match status" value="2"/>
</dbReference>
<name>A0ABR2H8Z5_9EUKA</name>
<comment type="caution">
    <text evidence="6">The sequence shown here is derived from an EMBL/GenBank/DDBJ whole genome shotgun (WGS) entry which is preliminary data.</text>
</comment>
<evidence type="ECO:0000313" key="7">
    <source>
        <dbReference type="Proteomes" id="UP001470230"/>
    </source>
</evidence>
<organism evidence="6 7">
    <name type="scientific">Tritrichomonas musculus</name>
    <dbReference type="NCBI Taxonomy" id="1915356"/>
    <lineage>
        <taxon>Eukaryota</taxon>
        <taxon>Metamonada</taxon>
        <taxon>Parabasalia</taxon>
        <taxon>Tritrichomonadida</taxon>
        <taxon>Tritrichomonadidae</taxon>
        <taxon>Tritrichomonas</taxon>
    </lineage>
</organism>
<evidence type="ECO:0000256" key="1">
    <source>
        <dbReference type="ARBA" id="ARBA00022737"/>
    </source>
</evidence>
<dbReference type="Gene3D" id="1.20.900.10">
    <property type="entry name" value="Dbl homology (DH) domain"/>
    <property type="match status" value="1"/>
</dbReference>
<dbReference type="PANTHER" id="PTHR24198:SF165">
    <property type="entry name" value="ANKYRIN REPEAT-CONTAINING PROTEIN-RELATED"/>
    <property type="match status" value="1"/>
</dbReference>
<keyword evidence="1" id="KW-0677">Repeat</keyword>
<dbReference type="Gene3D" id="1.25.40.20">
    <property type="entry name" value="Ankyrin repeat-containing domain"/>
    <property type="match status" value="3"/>
</dbReference>
<dbReference type="PROSITE" id="PS50088">
    <property type="entry name" value="ANK_REPEAT"/>
    <property type="match status" value="2"/>
</dbReference>
<evidence type="ECO:0000256" key="2">
    <source>
        <dbReference type="ARBA" id="ARBA00023043"/>
    </source>
</evidence>
<dbReference type="PANTHER" id="PTHR24198">
    <property type="entry name" value="ANKYRIN REPEAT AND PROTEIN KINASE DOMAIN-CONTAINING PROTEIN"/>
    <property type="match status" value="1"/>
</dbReference>
<gene>
    <name evidence="6" type="ORF">M9Y10_025543</name>
</gene>
<feature type="repeat" description="ANK" evidence="3">
    <location>
        <begin position="300"/>
        <end position="332"/>
    </location>
</feature>
<dbReference type="EMBL" id="JAPFFF010000037">
    <property type="protein sequence ID" value="KAK8842683.1"/>
    <property type="molecule type" value="Genomic_DNA"/>
</dbReference>
<keyword evidence="2 3" id="KW-0040">ANK repeat</keyword>
<accession>A0ABR2H8Z5</accession>
<dbReference type="Pfam" id="PF00023">
    <property type="entry name" value="Ank"/>
    <property type="match status" value="1"/>
</dbReference>
<evidence type="ECO:0000259" key="5">
    <source>
        <dbReference type="PROSITE" id="PS50010"/>
    </source>
</evidence>
<proteinExistence type="predicted"/>
<evidence type="ECO:0000313" key="6">
    <source>
        <dbReference type="EMBL" id="KAK8842683.1"/>
    </source>
</evidence>
<reference evidence="6 7" key="1">
    <citation type="submission" date="2024-04" db="EMBL/GenBank/DDBJ databases">
        <title>Tritrichomonas musculus Genome.</title>
        <authorList>
            <person name="Alves-Ferreira E."/>
            <person name="Grigg M."/>
            <person name="Lorenzi H."/>
            <person name="Galac M."/>
        </authorList>
    </citation>
    <scope>NUCLEOTIDE SEQUENCE [LARGE SCALE GENOMIC DNA]</scope>
    <source>
        <strain evidence="6 7">EAF2021</strain>
    </source>
</reference>
<dbReference type="InterPro" id="IPR036770">
    <property type="entry name" value="Ankyrin_rpt-contain_sf"/>
</dbReference>
<keyword evidence="7" id="KW-1185">Reference proteome</keyword>
<dbReference type="InterPro" id="IPR035899">
    <property type="entry name" value="DBL_dom_sf"/>
</dbReference>
<dbReference type="Pfam" id="PF00621">
    <property type="entry name" value="RhoGEF"/>
    <property type="match status" value="1"/>
</dbReference>
<dbReference type="Pfam" id="PF12796">
    <property type="entry name" value="Ank_2"/>
    <property type="match status" value="1"/>
</dbReference>
<evidence type="ECO:0000256" key="4">
    <source>
        <dbReference type="SAM" id="MobiDB-lite"/>
    </source>
</evidence>
<feature type="compositionally biased region" description="Low complexity" evidence="4">
    <location>
        <begin position="602"/>
        <end position="628"/>
    </location>
</feature>